<feature type="transmembrane region" description="Helical" evidence="4">
    <location>
        <begin position="25"/>
        <end position="47"/>
    </location>
</feature>
<evidence type="ECO:0000256" key="1">
    <source>
        <dbReference type="ARBA" id="ARBA00006484"/>
    </source>
</evidence>
<evidence type="ECO:0008006" key="7">
    <source>
        <dbReference type="Google" id="ProtNLM"/>
    </source>
</evidence>
<reference evidence="5" key="3">
    <citation type="submission" date="2025-09" db="UniProtKB">
        <authorList>
            <consortium name="Ensembl"/>
        </authorList>
    </citation>
    <scope>IDENTIFICATION</scope>
</reference>
<sequence length="359" mass="40063">MEEAVPDVFPMVSDDNILIEFCQAILSNLALSCVLISVTAIAIAWFIRDSFIVEDLDKKHIFITGCDSGFGNLVARQLDRKGVHVIAACFTEKGGLDLKAAASPRLKTVLLNVTDSLSIERAVEFTRTEVGERGLWGLINNAGRASPMGPTEWMQLEDFVKILDVNLIGLIEVTLKFLPLLKKAQGRVVNVASILGRIALNGGGYCISKYGVEAFSDSLRRDMHHFGVKVSIIEPGFFKTNVTRLDIIEADLERLWNRLPEEVRHSYGPTFFDEYLKVQDFTMGLLCSADISKVSNCMQHALTALHPRTRYSPGWDAKLMWIPMSYLPAFIVDFFMAVLLPVPKDYKKIYANQIGVESP</sequence>
<comment type="similarity">
    <text evidence="1 3">Belongs to the short-chain dehydrogenases/reductases (SDR) family.</text>
</comment>
<dbReference type="Proteomes" id="UP000265140">
    <property type="component" value="Chromosome 16"/>
</dbReference>
<dbReference type="GO" id="GO:0016491">
    <property type="term" value="F:oxidoreductase activity"/>
    <property type="evidence" value="ECO:0007669"/>
    <property type="project" value="UniProtKB-KW"/>
</dbReference>
<evidence type="ECO:0000256" key="4">
    <source>
        <dbReference type="SAM" id="Phobius"/>
    </source>
</evidence>
<dbReference type="RefSeq" id="XP_010889212.1">
    <property type="nucleotide sequence ID" value="XM_010890910.5"/>
</dbReference>
<dbReference type="PRINTS" id="PR00080">
    <property type="entry name" value="SDRFAMILY"/>
</dbReference>
<keyword evidence="4" id="KW-0812">Transmembrane</keyword>
<dbReference type="Pfam" id="PF00106">
    <property type="entry name" value="adh_short"/>
    <property type="match status" value="1"/>
</dbReference>
<reference evidence="5 6" key="1">
    <citation type="submission" date="2020-02" db="EMBL/GenBank/DDBJ databases">
        <title>Esox lucius (northern pike) genome, fEsoLuc1, primary haplotype.</title>
        <authorList>
            <person name="Myers G."/>
            <person name="Karagic N."/>
            <person name="Meyer A."/>
            <person name="Pippel M."/>
            <person name="Reichard M."/>
            <person name="Winkler S."/>
            <person name="Tracey A."/>
            <person name="Sims Y."/>
            <person name="Howe K."/>
            <person name="Rhie A."/>
            <person name="Formenti G."/>
            <person name="Durbin R."/>
            <person name="Fedrigo O."/>
            <person name="Jarvis E.D."/>
        </authorList>
    </citation>
    <scope>NUCLEOTIDE SEQUENCE [LARGE SCALE GENOMIC DNA]</scope>
</reference>
<dbReference type="PRINTS" id="PR00081">
    <property type="entry name" value="GDHRDH"/>
</dbReference>
<dbReference type="PANTHER" id="PTHR43313:SF47">
    <property type="entry name" value="RETINOL DEHYDROGENASE 7"/>
    <property type="match status" value="1"/>
</dbReference>
<dbReference type="RefSeq" id="XP_010889214.1">
    <property type="nucleotide sequence ID" value="XM_010890912.5"/>
</dbReference>
<dbReference type="Ensembl" id="ENSELUT00000107063.1">
    <property type="protein sequence ID" value="ENSELUP00000083525.1"/>
    <property type="gene ID" value="ENSELUG00000020399.3"/>
</dbReference>
<keyword evidence="2" id="KW-0560">Oxidoreductase</keyword>
<dbReference type="InterPro" id="IPR020904">
    <property type="entry name" value="Sc_DH/Rdtase_CS"/>
</dbReference>
<dbReference type="SUPFAM" id="SSF51735">
    <property type="entry name" value="NAD(P)-binding Rossmann-fold domains"/>
    <property type="match status" value="1"/>
</dbReference>
<dbReference type="KEGG" id="els:105022467"/>
<dbReference type="InterPro" id="IPR002347">
    <property type="entry name" value="SDR_fam"/>
</dbReference>
<evidence type="ECO:0000256" key="2">
    <source>
        <dbReference type="ARBA" id="ARBA00023002"/>
    </source>
</evidence>
<dbReference type="GO" id="GO:0008202">
    <property type="term" value="P:steroid metabolic process"/>
    <property type="evidence" value="ECO:0007669"/>
    <property type="project" value="TreeGrafter"/>
</dbReference>
<dbReference type="GeneTree" id="ENSGT00940000164857"/>
<reference evidence="5" key="2">
    <citation type="submission" date="2025-08" db="UniProtKB">
        <authorList>
            <consortium name="Ensembl"/>
        </authorList>
    </citation>
    <scope>IDENTIFICATION</scope>
</reference>
<name>A0AAY5K5P5_ESOLU</name>
<dbReference type="CTD" id="107605"/>
<keyword evidence="4" id="KW-1133">Transmembrane helix</keyword>
<accession>A0AAY5K5P5</accession>
<dbReference type="InterPro" id="IPR036291">
    <property type="entry name" value="NAD(P)-bd_dom_sf"/>
</dbReference>
<protein>
    <recommendedName>
        <fullName evidence="7">Retinol dehydrogenase 1</fullName>
    </recommendedName>
</protein>
<feature type="transmembrane region" description="Helical" evidence="4">
    <location>
        <begin position="319"/>
        <end position="340"/>
    </location>
</feature>
<organism evidence="5 6">
    <name type="scientific">Esox lucius</name>
    <name type="common">Northern pike</name>
    <dbReference type="NCBI Taxonomy" id="8010"/>
    <lineage>
        <taxon>Eukaryota</taxon>
        <taxon>Metazoa</taxon>
        <taxon>Chordata</taxon>
        <taxon>Craniata</taxon>
        <taxon>Vertebrata</taxon>
        <taxon>Euteleostomi</taxon>
        <taxon>Actinopterygii</taxon>
        <taxon>Neopterygii</taxon>
        <taxon>Teleostei</taxon>
        <taxon>Protacanthopterygii</taxon>
        <taxon>Esociformes</taxon>
        <taxon>Esocidae</taxon>
        <taxon>Esox</taxon>
    </lineage>
</organism>
<keyword evidence="6" id="KW-1185">Reference proteome</keyword>
<dbReference type="Gene3D" id="3.40.50.720">
    <property type="entry name" value="NAD(P)-binding Rossmann-like Domain"/>
    <property type="match status" value="1"/>
</dbReference>
<evidence type="ECO:0000313" key="5">
    <source>
        <dbReference type="Ensembl" id="ENSELUP00000083525.1"/>
    </source>
</evidence>
<evidence type="ECO:0000256" key="3">
    <source>
        <dbReference type="RuleBase" id="RU000363"/>
    </source>
</evidence>
<dbReference type="PROSITE" id="PS00061">
    <property type="entry name" value="ADH_SHORT"/>
    <property type="match status" value="1"/>
</dbReference>
<dbReference type="FunFam" id="3.40.50.720:FF:000074">
    <property type="entry name" value="Retinol dehydrogenase type 1"/>
    <property type="match status" value="1"/>
</dbReference>
<dbReference type="RefSeq" id="XP_010889213.1">
    <property type="nucleotide sequence ID" value="XM_010890911.5"/>
</dbReference>
<evidence type="ECO:0000313" key="6">
    <source>
        <dbReference type="Proteomes" id="UP000265140"/>
    </source>
</evidence>
<dbReference type="PANTHER" id="PTHR43313">
    <property type="entry name" value="SHORT-CHAIN DEHYDROGENASE/REDUCTASE FAMILY 9C"/>
    <property type="match status" value="1"/>
</dbReference>
<proteinExistence type="inferred from homology"/>
<dbReference type="AlphaFoldDB" id="A0AAY5K5P5"/>
<keyword evidence="4" id="KW-0472">Membrane</keyword>
<dbReference type="GeneID" id="105022467"/>